<reference evidence="1 2" key="1">
    <citation type="submission" date="2019-07" db="EMBL/GenBank/DDBJ databases">
        <title>Whole genome shotgun sequence of Segetibacter aerophilus NBRC 106135.</title>
        <authorList>
            <person name="Hosoyama A."/>
            <person name="Uohara A."/>
            <person name="Ohji S."/>
            <person name="Ichikawa N."/>
        </authorList>
    </citation>
    <scope>NUCLEOTIDE SEQUENCE [LARGE SCALE GENOMIC DNA]</scope>
    <source>
        <strain evidence="1 2">NBRC 106135</strain>
    </source>
</reference>
<protein>
    <submittedName>
        <fullName evidence="1">Uncharacterized protein</fullName>
    </submittedName>
</protein>
<accession>A0A512BK67</accession>
<evidence type="ECO:0000313" key="2">
    <source>
        <dbReference type="Proteomes" id="UP000321513"/>
    </source>
</evidence>
<dbReference type="AlphaFoldDB" id="A0A512BK67"/>
<sequence length="51" mass="6006">MVEGQWLDLNNEYKEINKYYLTELYKHNSFSTKPHIYVRGGQVASQIKAIS</sequence>
<comment type="caution">
    <text evidence="1">The sequence shown here is derived from an EMBL/GenBank/DDBJ whole genome shotgun (WGS) entry which is preliminary data.</text>
</comment>
<dbReference type="EMBL" id="BJYT01000045">
    <property type="protein sequence ID" value="GEO12217.1"/>
    <property type="molecule type" value="Genomic_DNA"/>
</dbReference>
<gene>
    <name evidence="1" type="ORF">SAE01_47130</name>
</gene>
<dbReference type="Proteomes" id="UP000321513">
    <property type="component" value="Unassembled WGS sequence"/>
</dbReference>
<proteinExistence type="predicted"/>
<organism evidence="1 2">
    <name type="scientific">Segetibacter aerophilus</name>
    <dbReference type="NCBI Taxonomy" id="670293"/>
    <lineage>
        <taxon>Bacteria</taxon>
        <taxon>Pseudomonadati</taxon>
        <taxon>Bacteroidota</taxon>
        <taxon>Chitinophagia</taxon>
        <taxon>Chitinophagales</taxon>
        <taxon>Chitinophagaceae</taxon>
        <taxon>Segetibacter</taxon>
    </lineage>
</organism>
<name>A0A512BK67_9BACT</name>
<keyword evidence="2" id="KW-1185">Reference proteome</keyword>
<evidence type="ECO:0000313" key="1">
    <source>
        <dbReference type="EMBL" id="GEO12217.1"/>
    </source>
</evidence>